<feature type="compositionally biased region" description="Polar residues" evidence="1">
    <location>
        <begin position="773"/>
        <end position="785"/>
    </location>
</feature>
<organism evidence="2 3">
    <name type="scientific">Botrytis byssoidea</name>
    <dbReference type="NCBI Taxonomy" id="139641"/>
    <lineage>
        <taxon>Eukaryota</taxon>
        <taxon>Fungi</taxon>
        <taxon>Dikarya</taxon>
        <taxon>Ascomycota</taxon>
        <taxon>Pezizomycotina</taxon>
        <taxon>Leotiomycetes</taxon>
        <taxon>Helotiales</taxon>
        <taxon>Sclerotiniaceae</taxon>
        <taxon>Botrytis</taxon>
    </lineage>
</organism>
<feature type="compositionally biased region" description="Basic and acidic residues" evidence="1">
    <location>
        <begin position="570"/>
        <end position="583"/>
    </location>
</feature>
<feature type="region of interest" description="Disordered" evidence="1">
    <location>
        <begin position="555"/>
        <end position="872"/>
    </location>
</feature>
<feature type="compositionally biased region" description="Low complexity" evidence="1">
    <location>
        <begin position="225"/>
        <end position="245"/>
    </location>
</feature>
<dbReference type="GeneID" id="62153875"/>
<feature type="compositionally biased region" description="Basic residues" evidence="1">
    <location>
        <begin position="408"/>
        <end position="421"/>
    </location>
</feature>
<evidence type="ECO:0000313" key="2">
    <source>
        <dbReference type="EMBL" id="KAF7926778.1"/>
    </source>
</evidence>
<evidence type="ECO:0000313" key="3">
    <source>
        <dbReference type="Proteomes" id="UP000710849"/>
    </source>
</evidence>
<dbReference type="EMBL" id="RCSW01000026">
    <property type="protein sequence ID" value="KAF7926778.1"/>
    <property type="molecule type" value="Genomic_DNA"/>
</dbReference>
<keyword evidence="3" id="KW-1185">Reference proteome</keyword>
<feature type="compositionally biased region" description="Polar residues" evidence="1">
    <location>
        <begin position="798"/>
        <end position="807"/>
    </location>
</feature>
<feature type="compositionally biased region" description="Polar residues" evidence="1">
    <location>
        <begin position="289"/>
        <end position="299"/>
    </location>
</feature>
<evidence type="ECO:0000256" key="1">
    <source>
        <dbReference type="SAM" id="MobiDB-lite"/>
    </source>
</evidence>
<feature type="compositionally biased region" description="Polar residues" evidence="1">
    <location>
        <begin position="1"/>
        <end position="19"/>
    </location>
</feature>
<feature type="region of interest" description="Disordered" evidence="1">
    <location>
        <begin position="1"/>
        <end position="202"/>
    </location>
</feature>
<feature type="compositionally biased region" description="Low complexity" evidence="1">
    <location>
        <begin position="332"/>
        <end position="349"/>
    </location>
</feature>
<name>A0A9P5LX78_9HELO</name>
<feature type="compositionally biased region" description="Polar residues" evidence="1">
    <location>
        <begin position="636"/>
        <end position="648"/>
    </location>
</feature>
<feature type="compositionally biased region" description="Polar residues" evidence="1">
    <location>
        <begin position="112"/>
        <end position="122"/>
    </location>
</feature>
<dbReference type="Proteomes" id="UP000710849">
    <property type="component" value="Unassembled WGS sequence"/>
</dbReference>
<sequence>MATISTTTQSEVSSPSQLPTFVFPARASPSSISATFPRTSGRRPMSIPTELPSFSFNSSTTTSPSPASPALSPPISPCFANFDLSNSPRAAGHRRGTSEFIGGDGKVGSSAGLMSTSPTQGENALPPPNPGRRGHAHRRSAAVSAHDIKMILNPTAPNTPSIPRGGSAPNSPSGHESQQGVIGLAKSTSNDEASPLKPFNRARVGFSDNVEFIPRPVSVVSSDTSSTVTMRPSHSVSNSLSSVVSGGTVTPPANITPPNKDLLALPSPNIRGADSRPRTANAILDPIKDTTQSTETCPSSRRRGSMPLLDDIQVAAPPSPRKKWTFFGHEPVSGNSSPSRSRPVSSTSTDRPEPNAPVCSPASPRFDHHDIYYMPSIEPSSSRRSSISRKSGKKQKKVKSWAGSILSRKSRSRGQKKKGGRRSATPPLRPYSAMSDSAAVEIQPLPVHAEEPPAPEQQDYASWKPRQTYPSDDDAMSPIIDLDAALGPFNTPSSYGAEWESSQKTTSKRRMHSAAGMGGFIGPGMHYHRRAESAPEMVPFENRFGIHRLGSSSTMADVFEEDEEDDEWEDTKASSDKDSIARTEDDDQNALGIDIKVVDAEASNNDKIMNWSLDETPSVQQKDSAFSEGEGESKDTSASLKSGHSNISLRDEPIMEEESVSPIEIVDDSIPPRPDSGARSSESTATPPFRPRPVKDLAPVEINPFSLQPAYLTPNSPHSTTHSSFPSPRSPFSYDTQRISTAPSSIADENAFQSLLLGEPGPELRKSVDDVPSLTSSNSTMTRESGANPGYVFRDGQRSVSVSSASGPTRKRSSMASLQRLISSSHGERSKLSIESRAPSNPKLEKKDKGSKSKRISRMIQFWKPKETKEST</sequence>
<feature type="region of interest" description="Disordered" evidence="1">
    <location>
        <begin position="493"/>
        <end position="517"/>
    </location>
</feature>
<feature type="compositionally biased region" description="Low complexity" evidence="1">
    <location>
        <begin position="716"/>
        <end position="733"/>
    </location>
</feature>
<reference evidence="2 3" key="1">
    <citation type="journal article" date="2020" name="Genome Biol. Evol.">
        <title>Comparative genomics of Sclerotiniaceae.</title>
        <authorList>
            <person name="Valero Jimenez C.A."/>
            <person name="Steentjes M."/>
            <person name="Scholten O.E."/>
            <person name="Van Kan J.A.L."/>
        </authorList>
    </citation>
    <scope>NUCLEOTIDE SEQUENCE [LARGE SCALE GENOMIC DNA]</scope>
    <source>
        <strain evidence="2 3">MUCL 94</strain>
    </source>
</reference>
<evidence type="ECO:0008006" key="4">
    <source>
        <dbReference type="Google" id="ProtNLM"/>
    </source>
</evidence>
<dbReference type="AlphaFoldDB" id="A0A9P5LX78"/>
<proteinExistence type="predicted"/>
<feature type="compositionally biased region" description="Polar residues" evidence="1">
    <location>
        <begin position="734"/>
        <end position="744"/>
    </location>
</feature>
<feature type="compositionally biased region" description="Acidic residues" evidence="1">
    <location>
        <begin position="558"/>
        <end position="569"/>
    </location>
</feature>
<feature type="region of interest" description="Disordered" evidence="1">
    <location>
        <begin position="225"/>
        <end position="477"/>
    </location>
</feature>
<feature type="compositionally biased region" description="Polar residues" evidence="1">
    <location>
        <begin position="493"/>
        <end position="505"/>
    </location>
</feature>
<comment type="caution">
    <text evidence="2">The sequence shown here is derived from an EMBL/GenBank/DDBJ whole genome shotgun (WGS) entry which is preliminary data.</text>
</comment>
<feature type="compositionally biased region" description="Polar residues" evidence="1">
    <location>
        <begin position="814"/>
        <end position="825"/>
    </location>
</feature>
<protein>
    <recommendedName>
        <fullName evidence="4">Cell wall proline rich protein</fullName>
    </recommendedName>
</protein>
<feature type="compositionally biased region" description="Polar residues" evidence="1">
    <location>
        <begin position="247"/>
        <end position="257"/>
    </location>
</feature>
<accession>A0A9P5LX78</accession>
<feature type="compositionally biased region" description="Polar residues" evidence="1">
    <location>
        <begin position="602"/>
        <end position="624"/>
    </location>
</feature>
<gene>
    <name evidence="2" type="ORF">EAE97_010287</name>
</gene>
<feature type="compositionally biased region" description="Basic residues" evidence="1">
    <location>
        <begin position="386"/>
        <end position="399"/>
    </location>
</feature>
<feature type="compositionally biased region" description="Polar residues" evidence="1">
    <location>
        <begin position="28"/>
        <end position="38"/>
    </location>
</feature>
<feature type="compositionally biased region" description="Polar residues" evidence="1">
    <location>
        <begin position="168"/>
        <end position="192"/>
    </location>
</feature>
<feature type="compositionally biased region" description="Low complexity" evidence="1">
    <location>
        <begin position="51"/>
        <end position="70"/>
    </location>
</feature>
<dbReference type="RefSeq" id="XP_038728512.1">
    <property type="nucleotide sequence ID" value="XM_038880802.1"/>
</dbReference>